<feature type="transmembrane region" description="Helical" evidence="9">
    <location>
        <begin position="12"/>
        <end position="30"/>
    </location>
</feature>
<keyword evidence="4" id="KW-1003">Cell membrane</keyword>
<feature type="transmembrane region" description="Helical" evidence="9">
    <location>
        <begin position="50"/>
        <end position="70"/>
    </location>
</feature>
<evidence type="ECO:0000256" key="7">
    <source>
        <dbReference type="ARBA" id="ARBA00022989"/>
    </source>
</evidence>
<evidence type="ECO:0000256" key="5">
    <source>
        <dbReference type="ARBA" id="ARBA00022597"/>
    </source>
</evidence>
<feature type="transmembrane region" description="Helical" evidence="9">
    <location>
        <begin position="256"/>
        <end position="277"/>
    </location>
</feature>
<accession>A0ABS4E4X2</accession>
<evidence type="ECO:0000256" key="4">
    <source>
        <dbReference type="ARBA" id="ARBA00022475"/>
    </source>
</evidence>
<comment type="caution">
    <text evidence="11">The sequence shown here is derived from an EMBL/GenBank/DDBJ whole genome shotgun (WGS) entry which is preliminary data.</text>
</comment>
<keyword evidence="12" id="KW-1185">Reference proteome</keyword>
<reference evidence="11 12" key="1">
    <citation type="submission" date="2021-03" db="EMBL/GenBank/DDBJ databases">
        <title>Genomic Encyclopedia of Type Strains, Phase IV (KMG-IV): sequencing the most valuable type-strain genomes for metagenomic binning, comparative biology and taxonomic classification.</title>
        <authorList>
            <person name="Goeker M."/>
        </authorList>
    </citation>
    <scope>NUCLEOTIDE SEQUENCE [LARGE SCALE GENOMIC DNA]</scope>
    <source>
        <strain evidence="11 12">DSM 21600</strain>
    </source>
</reference>
<evidence type="ECO:0000256" key="6">
    <source>
        <dbReference type="ARBA" id="ARBA00022692"/>
    </source>
</evidence>
<dbReference type="InterPro" id="IPR036259">
    <property type="entry name" value="MFS_trans_sf"/>
</dbReference>
<feature type="transmembrane region" description="Helical" evidence="9">
    <location>
        <begin position="146"/>
        <end position="166"/>
    </location>
</feature>
<feature type="transmembrane region" description="Helical" evidence="9">
    <location>
        <begin position="371"/>
        <end position="392"/>
    </location>
</feature>
<feature type="transmembrane region" description="Helical" evidence="9">
    <location>
        <begin position="344"/>
        <end position="365"/>
    </location>
</feature>
<evidence type="ECO:0000313" key="11">
    <source>
        <dbReference type="EMBL" id="MBP1853002.1"/>
    </source>
</evidence>
<dbReference type="Proteomes" id="UP000759443">
    <property type="component" value="Unassembled WGS sequence"/>
</dbReference>
<protein>
    <submittedName>
        <fullName evidence="11">MFS family permease</fullName>
    </submittedName>
</protein>
<dbReference type="InterPro" id="IPR011701">
    <property type="entry name" value="MFS"/>
</dbReference>
<sequence length="401" mass="41955">MFQPLSIVLRSAPIRASALTIFFFGFAGAATSPYMSLIGIRELGFSDAHYSLLIFLAAVVNVSASILAGILSDRMGDYRRSMLIACLFGISGYGLIFFIPNASIFVFAMLCMVPIFGTLNSLIFAQVRASSKDVSARELVTINSAIRSMISLSWVLVPGLVGFYLAGQKSMLPAFLIAALACAACLLLILTLLPRDVTPSATNGGLAIFAALKIVGSPQVLLRVIAVSLVSAMMHVNAAVLPLVVTGRAHGTSADVGNIVGIVAFLEVVFIIFWGMLERRVTSLGALAAGTVFYGAYLILLSFVTDTSQVYALTLLSGLGAAAIISIPITYVQNLIADRAGLGSSLIAVNVFISGGLGSLIFAIGTAVSDYAGTALLAALVGLAGIALLVFFDVRERAHSR</sequence>
<evidence type="ECO:0000259" key="10">
    <source>
        <dbReference type="PROSITE" id="PS50850"/>
    </source>
</evidence>
<dbReference type="Pfam" id="PF07690">
    <property type="entry name" value="MFS_1"/>
    <property type="match status" value="1"/>
</dbReference>
<keyword evidence="3" id="KW-0813">Transport</keyword>
<evidence type="ECO:0000256" key="2">
    <source>
        <dbReference type="ARBA" id="ARBA00006523"/>
    </source>
</evidence>
<comment type="similarity">
    <text evidence="2">Belongs to the major facilitator superfamily. Set transporter family.</text>
</comment>
<feature type="domain" description="Major facilitator superfamily (MFS) profile" evidence="10">
    <location>
        <begin position="13"/>
        <end position="397"/>
    </location>
</feature>
<proteinExistence type="inferred from homology"/>
<dbReference type="Gene3D" id="1.20.1250.20">
    <property type="entry name" value="MFS general substrate transporter like domains"/>
    <property type="match status" value="2"/>
</dbReference>
<name>A0ABS4E4X2_9HYPH</name>
<keyword evidence="7 9" id="KW-1133">Transmembrane helix</keyword>
<dbReference type="SUPFAM" id="SSF103473">
    <property type="entry name" value="MFS general substrate transporter"/>
    <property type="match status" value="1"/>
</dbReference>
<dbReference type="PANTHER" id="PTHR23535">
    <property type="entry name" value="SUGAR EFFLUX TRANSPORTER A-RELATED"/>
    <property type="match status" value="1"/>
</dbReference>
<organism evidence="11 12">
    <name type="scientific">Rhizobium halophytocola</name>
    <dbReference type="NCBI Taxonomy" id="735519"/>
    <lineage>
        <taxon>Bacteria</taxon>
        <taxon>Pseudomonadati</taxon>
        <taxon>Pseudomonadota</taxon>
        <taxon>Alphaproteobacteria</taxon>
        <taxon>Hyphomicrobiales</taxon>
        <taxon>Rhizobiaceae</taxon>
        <taxon>Rhizobium/Agrobacterium group</taxon>
        <taxon>Rhizobium</taxon>
    </lineage>
</organism>
<feature type="transmembrane region" description="Helical" evidence="9">
    <location>
        <begin position="172"/>
        <end position="193"/>
    </location>
</feature>
<evidence type="ECO:0000313" key="12">
    <source>
        <dbReference type="Proteomes" id="UP000759443"/>
    </source>
</evidence>
<keyword evidence="6 9" id="KW-0812">Transmembrane</keyword>
<keyword evidence="5" id="KW-0762">Sugar transport</keyword>
<evidence type="ECO:0000256" key="8">
    <source>
        <dbReference type="ARBA" id="ARBA00023136"/>
    </source>
</evidence>
<dbReference type="PROSITE" id="PS50850">
    <property type="entry name" value="MFS"/>
    <property type="match status" value="1"/>
</dbReference>
<dbReference type="PANTHER" id="PTHR23535:SF2">
    <property type="entry name" value="SUGAR EFFLUX TRANSPORTER A-RELATED"/>
    <property type="match status" value="1"/>
</dbReference>
<feature type="transmembrane region" description="Helical" evidence="9">
    <location>
        <begin position="284"/>
        <end position="304"/>
    </location>
</feature>
<evidence type="ECO:0000256" key="3">
    <source>
        <dbReference type="ARBA" id="ARBA00022448"/>
    </source>
</evidence>
<keyword evidence="8 9" id="KW-0472">Membrane</keyword>
<feature type="transmembrane region" description="Helical" evidence="9">
    <location>
        <begin position="310"/>
        <end position="332"/>
    </location>
</feature>
<dbReference type="InterPro" id="IPR020846">
    <property type="entry name" value="MFS_dom"/>
</dbReference>
<dbReference type="RefSeq" id="WP_209948352.1">
    <property type="nucleotide sequence ID" value="NZ_JAGGJU010000014.1"/>
</dbReference>
<gene>
    <name evidence="11" type="ORF">J2Z17_004461</name>
</gene>
<comment type="subcellular location">
    <subcellularLocation>
        <location evidence="1">Cell membrane</location>
        <topology evidence="1">Multi-pass membrane protein</topology>
    </subcellularLocation>
</comment>
<feature type="transmembrane region" description="Helical" evidence="9">
    <location>
        <begin position="220"/>
        <end position="244"/>
    </location>
</feature>
<feature type="transmembrane region" description="Helical" evidence="9">
    <location>
        <begin position="82"/>
        <end position="99"/>
    </location>
</feature>
<evidence type="ECO:0000256" key="1">
    <source>
        <dbReference type="ARBA" id="ARBA00004651"/>
    </source>
</evidence>
<feature type="transmembrane region" description="Helical" evidence="9">
    <location>
        <begin position="105"/>
        <end position="125"/>
    </location>
</feature>
<dbReference type="EMBL" id="JAGGJU010000014">
    <property type="protein sequence ID" value="MBP1853002.1"/>
    <property type="molecule type" value="Genomic_DNA"/>
</dbReference>
<evidence type="ECO:0000256" key="9">
    <source>
        <dbReference type="SAM" id="Phobius"/>
    </source>
</evidence>